<sequence>MEMHITLPYMAGSTRPMTRWRATAISILSSFLVCFIGGITLGVIFLTSIISHVLGDTFSPGALALIEVILSAVLLGSIFGIVFCGVVLWNREAIYLHNHVNTNPRDGYEDVEANRGPRSIIHTIPFRRARPDEYYGSHDAYYAAAYDSDSDSSSESFTYYPSGPYNYRQYSFEEVDHSVRHNMNTSRAASNISHDSDRYTSDLYDDDNYEADSESSPL</sequence>
<feature type="compositionally biased region" description="Acidic residues" evidence="1">
    <location>
        <begin position="203"/>
        <end position="218"/>
    </location>
</feature>
<feature type="transmembrane region" description="Helical" evidence="2">
    <location>
        <begin position="62"/>
        <end position="89"/>
    </location>
</feature>
<evidence type="ECO:0000313" key="4">
    <source>
        <dbReference type="Proteomes" id="UP001303222"/>
    </source>
</evidence>
<keyword evidence="4" id="KW-1185">Reference proteome</keyword>
<dbReference type="Proteomes" id="UP001303222">
    <property type="component" value="Unassembled WGS sequence"/>
</dbReference>
<dbReference type="AlphaFoldDB" id="A0AAN6NT19"/>
<comment type="caution">
    <text evidence="3">The sequence shown here is derived from an EMBL/GenBank/DDBJ whole genome shotgun (WGS) entry which is preliminary data.</text>
</comment>
<keyword evidence="2" id="KW-1133">Transmembrane helix</keyword>
<protein>
    <submittedName>
        <fullName evidence="3">Uncharacterized protein</fullName>
    </submittedName>
</protein>
<evidence type="ECO:0000313" key="3">
    <source>
        <dbReference type="EMBL" id="KAK3951315.1"/>
    </source>
</evidence>
<reference evidence="3" key="2">
    <citation type="submission" date="2023-06" db="EMBL/GenBank/DDBJ databases">
        <authorList>
            <consortium name="Lawrence Berkeley National Laboratory"/>
            <person name="Mondo S.J."/>
            <person name="Hensen N."/>
            <person name="Bonometti L."/>
            <person name="Westerberg I."/>
            <person name="Brannstrom I.O."/>
            <person name="Guillou S."/>
            <person name="Cros-Aarteil S."/>
            <person name="Calhoun S."/>
            <person name="Haridas S."/>
            <person name="Kuo A."/>
            <person name="Pangilinan J."/>
            <person name="Riley R."/>
            <person name="Labutti K."/>
            <person name="Andreopoulos B."/>
            <person name="Lipzen A."/>
            <person name="Chen C."/>
            <person name="Yanf M."/>
            <person name="Daum C."/>
            <person name="Ng V."/>
            <person name="Clum A."/>
            <person name="Steindorff A."/>
            <person name="Ohm R."/>
            <person name="Martin F."/>
            <person name="Silar P."/>
            <person name="Natvig D."/>
            <person name="Lalanne C."/>
            <person name="Gautier V."/>
            <person name="Ament-Velasquez S.L."/>
            <person name="Kruys A."/>
            <person name="Hutchinson M.I."/>
            <person name="Powell A.J."/>
            <person name="Barry K."/>
            <person name="Miller A.N."/>
            <person name="Grigoriev I.V."/>
            <person name="Debuchy R."/>
            <person name="Gladieux P."/>
            <person name="Thoren M.H."/>
            <person name="Johannesson H."/>
        </authorList>
    </citation>
    <scope>NUCLEOTIDE SEQUENCE</scope>
    <source>
        <strain evidence="3">CBS 626.80</strain>
    </source>
</reference>
<feature type="transmembrane region" description="Helical" evidence="2">
    <location>
        <begin position="25"/>
        <end position="50"/>
    </location>
</feature>
<gene>
    <name evidence="3" type="ORF">QBC32DRAFT_166156</name>
</gene>
<evidence type="ECO:0000256" key="2">
    <source>
        <dbReference type="SAM" id="Phobius"/>
    </source>
</evidence>
<feature type="compositionally biased region" description="Polar residues" evidence="1">
    <location>
        <begin position="183"/>
        <end position="193"/>
    </location>
</feature>
<reference evidence="3" key="1">
    <citation type="journal article" date="2023" name="Mol. Phylogenet. Evol.">
        <title>Genome-scale phylogeny and comparative genomics of the fungal order Sordariales.</title>
        <authorList>
            <person name="Hensen N."/>
            <person name="Bonometti L."/>
            <person name="Westerberg I."/>
            <person name="Brannstrom I.O."/>
            <person name="Guillou S."/>
            <person name="Cros-Aarteil S."/>
            <person name="Calhoun S."/>
            <person name="Haridas S."/>
            <person name="Kuo A."/>
            <person name="Mondo S."/>
            <person name="Pangilinan J."/>
            <person name="Riley R."/>
            <person name="LaButti K."/>
            <person name="Andreopoulos B."/>
            <person name="Lipzen A."/>
            <person name="Chen C."/>
            <person name="Yan M."/>
            <person name="Daum C."/>
            <person name="Ng V."/>
            <person name="Clum A."/>
            <person name="Steindorff A."/>
            <person name="Ohm R.A."/>
            <person name="Martin F."/>
            <person name="Silar P."/>
            <person name="Natvig D.O."/>
            <person name="Lalanne C."/>
            <person name="Gautier V."/>
            <person name="Ament-Velasquez S.L."/>
            <person name="Kruys A."/>
            <person name="Hutchinson M.I."/>
            <person name="Powell A.J."/>
            <person name="Barry K."/>
            <person name="Miller A.N."/>
            <person name="Grigoriev I.V."/>
            <person name="Debuchy R."/>
            <person name="Gladieux P."/>
            <person name="Hiltunen Thoren M."/>
            <person name="Johannesson H."/>
        </authorList>
    </citation>
    <scope>NUCLEOTIDE SEQUENCE</scope>
    <source>
        <strain evidence="3">CBS 626.80</strain>
    </source>
</reference>
<dbReference type="EMBL" id="MU859151">
    <property type="protein sequence ID" value="KAK3951315.1"/>
    <property type="molecule type" value="Genomic_DNA"/>
</dbReference>
<evidence type="ECO:0000256" key="1">
    <source>
        <dbReference type="SAM" id="MobiDB-lite"/>
    </source>
</evidence>
<keyword evidence="2" id="KW-0812">Transmembrane</keyword>
<organism evidence="3 4">
    <name type="scientific">Pseudoneurospora amorphoporcata</name>
    <dbReference type="NCBI Taxonomy" id="241081"/>
    <lineage>
        <taxon>Eukaryota</taxon>
        <taxon>Fungi</taxon>
        <taxon>Dikarya</taxon>
        <taxon>Ascomycota</taxon>
        <taxon>Pezizomycotina</taxon>
        <taxon>Sordariomycetes</taxon>
        <taxon>Sordariomycetidae</taxon>
        <taxon>Sordariales</taxon>
        <taxon>Sordariaceae</taxon>
        <taxon>Pseudoneurospora</taxon>
    </lineage>
</organism>
<keyword evidence="2" id="KW-0472">Membrane</keyword>
<proteinExistence type="predicted"/>
<feature type="region of interest" description="Disordered" evidence="1">
    <location>
        <begin position="183"/>
        <end position="218"/>
    </location>
</feature>
<name>A0AAN6NT19_9PEZI</name>
<accession>A0AAN6NT19</accession>